<dbReference type="GO" id="GO:0051536">
    <property type="term" value="F:iron-sulfur cluster binding"/>
    <property type="evidence" value="ECO:0007669"/>
    <property type="project" value="UniProtKB-KW"/>
</dbReference>
<dbReference type="PANTHER" id="PTHR31332">
    <property type="entry name" value="7-HYDROXYMETHYL CHLOROPHYLL A REDUCTASE, CHLOROPLASTIC"/>
    <property type="match status" value="1"/>
</dbReference>
<dbReference type="Gene3D" id="3.30.70.3270">
    <property type="match status" value="1"/>
</dbReference>
<dbReference type="EMBL" id="JWHL01000011">
    <property type="protein sequence ID" value="MBR1369360.1"/>
    <property type="molecule type" value="Genomic_DNA"/>
</dbReference>
<evidence type="ECO:0000313" key="7">
    <source>
        <dbReference type="EMBL" id="MBR1369360.1"/>
    </source>
</evidence>
<protein>
    <submittedName>
        <fullName evidence="7">Formate dehydrogenase</fullName>
    </submittedName>
</protein>
<keyword evidence="8" id="KW-1185">Reference proteome</keyword>
<dbReference type="InterPro" id="IPR007516">
    <property type="entry name" value="Co_F420_Hydgase/DH_bsu_N"/>
</dbReference>
<dbReference type="Pfam" id="PF04432">
    <property type="entry name" value="FrhB_FdhB_C"/>
    <property type="match status" value="1"/>
</dbReference>
<dbReference type="RefSeq" id="WP_211531060.1">
    <property type="nucleotide sequence ID" value="NZ_JWHL01000011.1"/>
</dbReference>
<keyword evidence="3" id="KW-0560">Oxidoreductase</keyword>
<dbReference type="InterPro" id="IPR045220">
    <property type="entry name" value="FRHB/FDHB/HCAR-like"/>
</dbReference>
<feature type="domain" description="4Fe-4S ferredoxin-type" evidence="6">
    <location>
        <begin position="334"/>
        <end position="363"/>
    </location>
</feature>
<dbReference type="SUPFAM" id="SSF46548">
    <property type="entry name" value="alpha-helical ferredoxin"/>
    <property type="match status" value="1"/>
</dbReference>
<feature type="domain" description="4Fe-4S ferredoxin-type" evidence="6">
    <location>
        <begin position="285"/>
        <end position="315"/>
    </location>
</feature>
<proteinExistence type="predicted"/>
<evidence type="ECO:0000313" key="8">
    <source>
        <dbReference type="Proteomes" id="UP000730161"/>
    </source>
</evidence>
<evidence type="ECO:0000256" key="3">
    <source>
        <dbReference type="ARBA" id="ARBA00023002"/>
    </source>
</evidence>
<dbReference type="Proteomes" id="UP000730161">
    <property type="component" value="Unassembled WGS sequence"/>
</dbReference>
<sequence length="414" mass="45397">MVAKGDMIYAWSKESDLAEKGECGGAVSTLLKYALESKMVDGVLAVKKGADVYDATLEVITDPAEIVKSAGSLHCGTLLIPKMIKKYLNGASKMKLAVPVKGCDAMAFYELAKRNQINLDNIVMIGLNCGGTVSPVAATKMIREKFELDPADVVKEEIDKGQFIVITKDGNHKGISIDELEEEGYGRRANCRRCKMKVPRQADLACGNWGVIGDKAGKATFVEVCSEKGANLVNGAAKAGVLETSAADEKGIAIRAKVENAMLKLGDKWRKHDFEALGEGRARLEKIMKETSRCIKCYACIENCPICYCVECSTKKPHLVKPGQVPPSFMFHMIRFAHISDSCINCGQCEELCAMDIPNALFMHAQQVELEKMFGFTPGINMEPPILAYAEEKVERKRLDDTGSDQIFDNVFKE</sequence>
<keyword evidence="4" id="KW-0408">Iron</keyword>
<dbReference type="PANTHER" id="PTHR31332:SF6">
    <property type="entry name" value="FORMATE DEHYDROGENASE SUBUNIT BETA"/>
    <property type="match status" value="1"/>
</dbReference>
<dbReference type="GO" id="GO:0046872">
    <property type="term" value="F:metal ion binding"/>
    <property type="evidence" value="ECO:0007669"/>
    <property type="project" value="UniProtKB-KW"/>
</dbReference>
<dbReference type="Pfam" id="PF04422">
    <property type="entry name" value="FrhB_FdhB_N"/>
    <property type="match status" value="1"/>
</dbReference>
<evidence type="ECO:0000256" key="4">
    <source>
        <dbReference type="ARBA" id="ARBA00023004"/>
    </source>
</evidence>
<keyword evidence="2" id="KW-0479">Metal-binding</keyword>
<dbReference type="InterPro" id="IPR007525">
    <property type="entry name" value="FrhB_FdhB_C"/>
</dbReference>
<dbReference type="InterPro" id="IPR017900">
    <property type="entry name" value="4Fe4S_Fe_S_CS"/>
</dbReference>
<comment type="caution">
    <text evidence="7">The sequence shown here is derived from an EMBL/GenBank/DDBJ whole genome shotgun (WGS) entry which is preliminary data.</text>
</comment>
<name>A0A8J7WA08_9EURY</name>
<dbReference type="OrthoDB" id="35334at2157"/>
<accession>A0A8J7WA08</accession>
<dbReference type="AlphaFoldDB" id="A0A8J7WA08"/>
<evidence type="ECO:0000256" key="1">
    <source>
        <dbReference type="ARBA" id="ARBA00001974"/>
    </source>
</evidence>
<dbReference type="Gene3D" id="3.10.450.750">
    <property type="match status" value="1"/>
</dbReference>
<dbReference type="GO" id="GO:0052592">
    <property type="term" value="F:oxidoreductase activity, acting on CH or CH2 groups, with an iron-sulfur protein as acceptor"/>
    <property type="evidence" value="ECO:0007669"/>
    <property type="project" value="TreeGrafter"/>
</dbReference>
<reference evidence="7" key="1">
    <citation type="submission" date="2014-12" db="EMBL/GenBank/DDBJ databases">
        <authorList>
            <person name="Huang H.-H."/>
            <person name="Chen S.-C."/>
            <person name="Lai M.-C."/>
        </authorList>
    </citation>
    <scope>NUCLEOTIDE SEQUENCE</scope>
    <source>
        <strain evidence="7">K1F9705b</strain>
    </source>
</reference>
<evidence type="ECO:0000259" key="6">
    <source>
        <dbReference type="PROSITE" id="PS51379"/>
    </source>
</evidence>
<evidence type="ECO:0000256" key="2">
    <source>
        <dbReference type="ARBA" id="ARBA00022723"/>
    </source>
</evidence>
<organism evidence="7 8">
    <name type="scientific">Methanocalculus chunghsingensis</name>
    <dbReference type="NCBI Taxonomy" id="156457"/>
    <lineage>
        <taxon>Archaea</taxon>
        <taxon>Methanobacteriati</taxon>
        <taxon>Methanobacteriota</taxon>
        <taxon>Stenosarchaea group</taxon>
        <taxon>Methanomicrobia</taxon>
        <taxon>Methanomicrobiales</taxon>
        <taxon>Methanocalculaceae</taxon>
        <taxon>Methanocalculus</taxon>
    </lineage>
</organism>
<comment type="cofactor">
    <cofactor evidence="1">
        <name>FAD</name>
        <dbReference type="ChEBI" id="CHEBI:57692"/>
    </cofactor>
</comment>
<dbReference type="PROSITE" id="PS51379">
    <property type="entry name" value="4FE4S_FER_2"/>
    <property type="match status" value="2"/>
</dbReference>
<evidence type="ECO:0000256" key="5">
    <source>
        <dbReference type="ARBA" id="ARBA00023014"/>
    </source>
</evidence>
<gene>
    <name evidence="7" type="ORF">RJ53_07575</name>
</gene>
<dbReference type="InterPro" id="IPR017896">
    <property type="entry name" value="4Fe4S_Fe-S-bd"/>
</dbReference>
<keyword evidence="5" id="KW-0411">Iron-sulfur</keyword>
<dbReference type="PROSITE" id="PS00198">
    <property type="entry name" value="4FE4S_FER_1"/>
    <property type="match status" value="1"/>
</dbReference>